<keyword evidence="5" id="KW-0378">Hydrolase</keyword>
<evidence type="ECO:0000256" key="7">
    <source>
        <dbReference type="ARBA" id="ARBA00022840"/>
    </source>
</evidence>
<evidence type="ECO:0000256" key="2">
    <source>
        <dbReference type="ARBA" id="ARBA00006637"/>
    </source>
</evidence>
<comment type="caution">
    <text evidence="18">The sequence shown here is derived from an EMBL/GenBank/DDBJ whole genome shotgun (WGS) entry which is preliminary data.</text>
</comment>
<reference evidence="18 19" key="1">
    <citation type="journal article" date="2023" name="Commun. Biol.">
        <title>Genome analysis of Parmales, the sister group of diatoms, reveals the evolutionary specialization of diatoms from phago-mixotrophs to photoautotrophs.</title>
        <authorList>
            <person name="Ban H."/>
            <person name="Sato S."/>
            <person name="Yoshikawa S."/>
            <person name="Yamada K."/>
            <person name="Nakamura Y."/>
            <person name="Ichinomiya M."/>
            <person name="Sato N."/>
            <person name="Blanc-Mathieu R."/>
            <person name="Endo H."/>
            <person name="Kuwata A."/>
            <person name="Ogata H."/>
        </authorList>
    </citation>
    <scope>NUCLEOTIDE SEQUENCE [LARGE SCALE GENOMIC DNA]</scope>
</reference>
<evidence type="ECO:0000259" key="16">
    <source>
        <dbReference type="PROSITE" id="PS51192"/>
    </source>
</evidence>
<dbReference type="CDD" id="cd18789">
    <property type="entry name" value="SF2_C_XPB"/>
    <property type="match status" value="1"/>
</dbReference>
<evidence type="ECO:0000259" key="17">
    <source>
        <dbReference type="PROSITE" id="PS51194"/>
    </source>
</evidence>
<evidence type="ECO:0000256" key="6">
    <source>
        <dbReference type="ARBA" id="ARBA00022806"/>
    </source>
</evidence>
<evidence type="ECO:0000313" key="18">
    <source>
        <dbReference type="EMBL" id="GMI36872.1"/>
    </source>
</evidence>
<dbReference type="InterPro" id="IPR001650">
    <property type="entry name" value="Helicase_C-like"/>
</dbReference>
<evidence type="ECO:0000256" key="4">
    <source>
        <dbReference type="ARBA" id="ARBA00022763"/>
    </source>
</evidence>
<dbReference type="InterPro" id="IPR032438">
    <property type="entry name" value="ERCC3_RAD25_C"/>
</dbReference>
<comment type="catalytic activity">
    <reaction evidence="12">
        <text>Couples ATP hydrolysis with the unwinding of duplex DNA by translocating in the 3'-5' direction.</text>
        <dbReference type="EC" id="5.6.2.4"/>
    </reaction>
</comment>
<feature type="domain" description="Helicase C-terminal" evidence="17">
    <location>
        <begin position="589"/>
        <end position="753"/>
    </location>
</feature>
<dbReference type="InterPro" id="IPR032830">
    <property type="entry name" value="XPB/Ssl2_N"/>
</dbReference>
<dbReference type="SUPFAM" id="SSF52540">
    <property type="entry name" value="P-loop containing nucleoside triphosphate hydrolases"/>
    <property type="match status" value="2"/>
</dbReference>
<feature type="compositionally biased region" description="Gly residues" evidence="15">
    <location>
        <begin position="221"/>
        <end position="230"/>
    </location>
</feature>
<feature type="compositionally biased region" description="Basic and acidic residues" evidence="15">
    <location>
        <begin position="207"/>
        <end position="216"/>
    </location>
</feature>
<dbReference type="PROSITE" id="PS51194">
    <property type="entry name" value="HELICASE_CTER"/>
    <property type="match status" value="1"/>
</dbReference>
<dbReference type="SMART" id="SM00490">
    <property type="entry name" value="HELICc"/>
    <property type="match status" value="1"/>
</dbReference>
<dbReference type="EC" id="5.6.2.4" evidence="13"/>
<feature type="region of interest" description="Disordered" evidence="15">
    <location>
        <begin position="1"/>
        <end position="33"/>
    </location>
</feature>
<feature type="compositionally biased region" description="Polar residues" evidence="15">
    <location>
        <begin position="23"/>
        <end position="33"/>
    </location>
</feature>
<dbReference type="PANTHER" id="PTHR11274:SF0">
    <property type="entry name" value="GENERAL TRANSCRIPTION AND DNA REPAIR FACTOR IIH HELICASE SUBUNIT XPB"/>
    <property type="match status" value="1"/>
</dbReference>
<keyword evidence="9" id="KW-0234">DNA repair</keyword>
<dbReference type="Pfam" id="PF04851">
    <property type="entry name" value="ResIII"/>
    <property type="match status" value="1"/>
</dbReference>
<evidence type="ECO:0000256" key="13">
    <source>
        <dbReference type="ARBA" id="ARBA00034808"/>
    </source>
</evidence>
<evidence type="ECO:0000256" key="11">
    <source>
        <dbReference type="ARBA" id="ARBA00023242"/>
    </source>
</evidence>
<accession>A0ABQ6MZK8</accession>
<gene>
    <name evidence="18" type="ORF">TeGR_g6667</name>
</gene>
<feature type="compositionally biased region" description="Acidic residues" evidence="15">
    <location>
        <begin position="261"/>
        <end position="276"/>
    </location>
</feature>
<evidence type="ECO:0000256" key="3">
    <source>
        <dbReference type="ARBA" id="ARBA00022741"/>
    </source>
</evidence>
<dbReference type="CDD" id="cd18029">
    <property type="entry name" value="DEXHc_XPB"/>
    <property type="match status" value="1"/>
</dbReference>
<evidence type="ECO:0000313" key="19">
    <source>
        <dbReference type="Proteomes" id="UP001165060"/>
    </source>
</evidence>
<comment type="subcellular location">
    <subcellularLocation>
        <location evidence="1">Nucleus</location>
    </subcellularLocation>
</comment>
<dbReference type="PANTHER" id="PTHR11274">
    <property type="entry name" value="RAD25/XP-B DNA REPAIR HELICASE"/>
    <property type="match status" value="1"/>
</dbReference>
<dbReference type="InterPro" id="IPR006935">
    <property type="entry name" value="Helicase/UvrB_N"/>
</dbReference>
<dbReference type="Proteomes" id="UP001165060">
    <property type="component" value="Unassembled WGS sequence"/>
</dbReference>
<keyword evidence="19" id="KW-1185">Reference proteome</keyword>
<sequence>MPPKGSRKNKPSAAAARALKEATVSSTMGSTLSGHEDQLRATAASLASTVYAGAPSPFNDDYSDFPLKPDHPSRPCWVLPNGFIYLDATHPSYSAAYDFLVAISSPLSRPAHLHTYQLTSYSLYAASAVNFTARLIVDTLERLSKIPLRENLRTFIKRCTERYGKIKLVLKEGRYLVEAHKDDVGMLRELSEDVEIRRTRVFPVRHAQGEGEKGDGEGEGEGGGGGGGGGEEARENELLEKAGFLVSDAAVEMDRNLRLLDEEDTESEDEVGDEDGPFAKKLKKLDEEDPVKAAAANAAAKAKKNQSVSFEIEQKMLEVVKKRASQLDCPLMEEYDFRSSSPSPLPNFNLRPLTQIRPYQARSLSRMFGNGRARSGIIVLPCGAGKTLTGVTAAQTIGKSTIVLCTNRVSCLQWKSQFELWTTVGDAKDDGRVCCFTAQDQEKMNASGCVLVTTYTMLTWAGKRAEGTERYMEAIRNMEWGCMLLDEVHVVPAETFRRVIANVKAHTRLGLTATLVREDDKIADLNFLIGPKLYEANWLDLTAQGYLANVKCMEVWCPLSRMFMREYLDPEADMRRKQLLYTLCPAKIRTTEFLVKHHEARGDKIIVFSDLVYSLNEYAKVLKRPAIHGGTPEHERTLWLGQFKNDDKVNTLLLSKVGDTSIDLPEANVIIQISSHFGSRRQEAQRLGRILRPKAGQATDGTNKDTFNAFFYTLVTTDTQEMFYSTKRQQYLVDQGYTFQVVTNLHEKAAEQAKETGGVCATDDEERKLLRDILTTDSAAADSLEKKEEGFIASESGGFVGVERTGGGGMAGLSGRGGLTYVEKSSARRDAPRNPFFKSMRR</sequence>
<keyword evidence="11" id="KW-0539">Nucleus</keyword>
<evidence type="ECO:0000256" key="14">
    <source>
        <dbReference type="ARBA" id="ARBA00048988"/>
    </source>
</evidence>
<feature type="region of interest" description="Disordered" evidence="15">
    <location>
        <begin position="201"/>
        <end position="233"/>
    </location>
</feature>
<evidence type="ECO:0000256" key="8">
    <source>
        <dbReference type="ARBA" id="ARBA00023125"/>
    </source>
</evidence>
<keyword evidence="4" id="KW-0227">DNA damage</keyword>
<dbReference type="PROSITE" id="PS51192">
    <property type="entry name" value="HELICASE_ATP_BIND_1"/>
    <property type="match status" value="1"/>
</dbReference>
<feature type="compositionally biased region" description="Basic residues" evidence="15">
    <location>
        <begin position="1"/>
        <end position="10"/>
    </location>
</feature>
<name>A0ABQ6MZK8_9STRA</name>
<comment type="catalytic activity">
    <reaction evidence="14">
        <text>ATP + H2O = ADP + phosphate + H(+)</text>
        <dbReference type="Rhea" id="RHEA:13065"/>
        <dbReference type="ChEBI" id="CHEBI:15377"/>
        <dbReference type="ChEBI" id="CHEBI:15378"/>
        <dbReference type="ChEBI" id="CHEBI:30616"/>
        <dbReference type="ChEBI" id="CHEBI:43474"/>
        <dbReference type="ChEBI" id="CHEBI:456216"/>
        <dbReference type="EC" id="5.6.2.4"/>
    </reaction>
</comment>
<evidence type="ECO:0000256" key="1">
    <source>
        <dbReference type="ARBA" id="ARBA00004123"/>
    </source>
</evidence>
<keyword evidence="3" id="KW-0547">Nucleotide-binding</keyword>
<evidence type="ECO:0000256" key="12">
    <source>
        <dbReference type="ARBA" id="ARBA00034617"/>
    </source>
</evidence>
<dbReference type="Pfam" id="PF13625">
    <property type="entry name" value="Helicase_C_3"/>
    <property type="match status" value="1"/>
</dbReference>
<organism evidence="18 19">
    <name type="scientific">Tetraparma gracilis</name>
    <dbReference type="NCBI Taxonomy" id="2962635"/>
    <lineage>
        <taxon>Eukaryota</taxon>
        <taxon>Sar</taxon>
        <taxon>Stramenopiles</taxon>
        <taxon>Ochrophyta</taxon>
        <taxon>Bolidophyceae</taxon>
        <taxon>Parmales</taxon>
        <taxon>Triparmaceae</taxon>
        <taxon>Tetraparma</taxon>
    </lineage>
</organism>
<keyword evidence="6" id="KW-0347">Helicase</keyword>
<dbReference type="InterPro" id="IPR027417">
    <property type="entry name" value="P-loop_NTPase"/>
</dbReference>
<keyword evidence="10" id="KW-0413">Isomerase</keyword>
<dbReference type="NCBIfam" id="TIGR00603">
    <property type="entry name" value="rad25"/>
    <property type="match status" value="1"/>
</dbReference>
<dbReference type="InterPro" id="IPR014001">
    <property type="entry name" value="Helicase_ATP-bd"/>
</dbReference>
<feature type="region of interest" description="Disordered" evidence="15">
    <location>
        <begin position="259"/>
        <end position="278"/>
    </location>
</feature>
<evidence type="ECO:0000256" key="10">
    <source>
        <dbReference type="ARBA" id="ARBA00023235"/>
    </source>
</evidence>
<dbReference type="PRINTS" id="PR00851">
    <property type="entry name" value="XRODRMPGMNTB"/>
</dbReference>
<protein>
    <recommendedName>
        <fullName evidence="13">DNA 3'-5' helicase</fullName>
        <ecNumber evidence="13">5.6.2.4</ecNumber>
    </recommendedName>
</protein>
<comment type="similarity">
    <text evidence="2">Belongs to the helicase family. RAD25/XPB subfamily.</text>
</comment>
<evidence type="ECO:0000256" key="5">
    <source>
        <dbReference type="ARBA" id="ARBA00022801"/>
    </source>
</evidence>
<dbReference type="InterPro" id="IPR001161">
    <property type="entry name" value="XPB/Ssl2"/>
</dbReference>
<dbReference type="Gene3D" id="3.40.50.300">
    <property type="entry name" value="P-loop containing nucleotide triphosphate hydrolases"/>
    <property type="match status" value="2"/>
</dbReference>
<evidence type="ECO:0000256" key="9">
    <source>
        <dbReference type="ARBA" id="ARBA00023204"/>
    </source>
</evidence>
<dbReference type="Pfam" id="PF16203">
    <property type="entry name" value="ERCC3_RAD25_C"/>
    <property type="match status" value="1"/>
</dbReference>
<dbReference type="InterPro" id="IPR050615">
    <property type="entry name" value="ATP-dep_DNA_Helicase"/>
</dbReference>
<dbReference type="EMBL" id="BRYB01000750">
    <property type="protein sequence ID" value="GMI36872.1"/>
    <property type="molecule type" value="Genomic_DNA"/>
</dbReference>
<keyword evidence="7" id="KW-0067">ATP-binding</keyword>
<proteinExistence type="inferred from homology"/>
<dbReference type="SMART" id="SM00487">
    <property type="entry name" value="DEXDc"/>
    <property type="match status" value="1"/>
</dbReference>
<keyword evidence="8" id="KW-0238">DNA-binding</keyword>
<feature type="domain" description="Helicase ATP-binding" evidence="16">
    <location>
        <begin position="367"/>
        <end position="533"/>
    </location>
</feature>
<evidence type="ECO:0000256" key="15">
    <source>
        <dbReference type="SAM" id="MobiDB-lite"/>
    </source>
</evidence>